<dbReference type="Proteomes" id="UP001143486">
    <property type="component" value="Unassembled WGS sequence"/>
</dbReference>
<reference evidence="1" key="1">
    <citation type="journal article" date="2014" name="Int. J. Syst. Evol. Microbiol.">
        <title>Complete genome sequence of Corynebacterium casei LMG S-19264T (=DSM 44701T), isolated from a smear-ripened cheese.</title>
        <authorList>
            <consortium name="US DOE Joint Genome Institute (JGI-PGF)"/>
            <person name="Walter F."/>
            <person name="Albersmeier A."/>
            <person name="Kalinowski J."/>
            <person name="Ruckert C."/>
        </authorList>
    </citation>
    <scope>NUCLEOTIDE SEQUENCE</scope>
    <source>
        <strain evidence="1">VKM B-1513</strain>
    </source>
</reference>
<protein>
    <recommendedName>
        <fullName evidence="3">Serine protease</fullName>
    </recommendedName>
</protein>
<gene>
    <name evidence="1" type="ORF">GCM10017621_08520</name>
</gene>
<evidence type="ECO:0008006" key="3">
    <source>
        <dbReference type="Google" id="ProtNLM"/>
    </source>
</evidence>
<keyword evidence="2" id="KW-1185">Reference proteome</keyword>
<dbReference type="AlphaFoldDB" id="A0A9W6MMZ5"/>
<evidence type="ECO:0000313" key="1">
    <source>
        <dbReference type="EMBL" id="GLK51344.1"/>
    </source>
</evidence>
<evidence type="ECO:0000313" key="2">
    <source>
        <dbReference type="Proteomes" id="UP001143486"/>
    </source>
</evidence>
<reference evidence="1" key="2">
    <citation type="submission" date="2023-01" db="EMBL/GenBank/DDBJ databases">
        <authorList>
            <person name="Sun Q."/>
            <person name="Evtushenko L."/>
        </authorList>
    </citation>
    <scope>NUCLEOTIDE SEQUENCE</scope>
    <source>
        <strain evidence="1">VKM B-1513</strain>
    </source>
</reference>
<dbReference type="EMBL" id="BSFE01000002">
    <property type="protein sequence ID" value="GLK51344.1"/>
    <property type="molecule type" value="Genomic_DNA"/>
</dbReference>
<organism evidence="1 2">
    <name type="scientific">Maricaulis virginensis</name>
    <dbReference type="NCBI Taxonomy" id="144022"/>
    <lineage>
        <taxon>Bacteria</taxon>
        <taxon>Pseudomonadati</taxon>
        <taxon>Pseudomonadota</taxon>
        <taxon>Alphaproteobacteria</taxon>
        <taxon>Maricaulales</taxon>
        <taxon>Maricaulaceae</taxon>
        <taxon>Maricaulis</taxon>
    </lineage>
</organism>
<comment type="caution">
    <text evidence="1">The sequence shown here is derived from an EMBL/GenBank/DDBJ whole genome shotgun (WGS) entry which is preliminary data.</text>
</comment>
<dbReference type="RefSeq" id="WP_271185727.1">
    <property type="nucleotide sequence ID" value="NZ_BSFE01000002.1"/>
</dbReference>
<name>A0A9W6MMZ5_9PROT</name>
<proteinExistence type="predicted"/>
<dbReference type="InterPro" id="IPR009003">
    <property type="entry name" value="Peptidase_S1_PA"/>
</dbReference>
<dbReference type="SUPFAM" id="SSF50494">
    <property type="entry name" value="Trypsin-like serine proteases"/>
    <property type="match status" value="1"/>
</dbReference>
<sequence length="249" mass="27606">MYRFVLTVLFAALTLGPQPRAEASDIVSFRALDEQTYDISRESVVQLLCHEEQSGRYYLSRAVVLDARPGARPQFDILLATRHALQGRNGPRTCHVRGVPEWVGEIVDVRTGTPSEDSHPQFSADWAILRTRRRLPDETPRLRVLAAEGIDQGEVSLLVRPVDRAPCDVRQSPPAFSDPGLLIHGCRSRQGLSGTPLVVQIDGEPFVVAVHVGHTIPFGETQDSYGIARRLNGEFLTTLAEYLHELAIP</sequence>
<accession>A0A9W6MMZ5</accession>